<evidence type="ECO:0000256" key="1">
    <source>
        <dbReference type="SAM" id="MobiDB-lite"/>
    </source>
</evidence>
<keyword evidence="3" id="KW-1185">Reference proteome</keyword>
<feature type="compositionally biased region" description="Polar residues" evidence="1">
    <location>
        <begin position="167"/>
        <end position="180"/>
    </location>
</feature>
<dbReference type="EMBL" id="KN837595">
    <property type="protein sequence ID" value="KIJ23755.1"/>
    <property type="molecule type" value="Genomic_DNA"/>
</dbReference>
<reference evidence="2 3" key="1">
    <citation type="submission" date="2014-06" db="EMBL/GenBank/DDBJ databases">
        <title>Evolutionary Origins and Diversification of the Mycorrhizal Mutualists.</title>
        <authorList>
            <consortium name="DOE Joint Genome Institute"/>
            <consortium name="Mycorrhizal Genomics Consortium"/>
            <person name="Kohler A."/>
            <person name="Kuo A."/>
            <person name="Nagy L.G."/>
            <person name="Floudas D."/>
            <person name="Copeland A."/>
            <person name="Barry K.W."/>
            <person name="Cichocki N."/>
            <person name="Veneault-Fourrey C."/>
            <person name="LaButti K."/>
            <person name="Lindquist E.A."/>
            <person name="Lipzen A."/>
            <person name="Lundell T."/>
            <person name="Morin E."/>
            <person name="Murat C."/>
            <person name="Riley R."/>
            <person name="Ohm R."/>
            <person name="Sun H."/>
            <person name="Tunlid A."/>
            <person name="Henrissat B."/>
            <person name="Grigoriev I.V."/>
            <person name="Hibbett D.S."/>
            <person name="Martin F."/>
        </authorList>
    </citation>
    <scope>NUCLEOTIDE SEQUENCE [LARGE SCALE GENOMIC DNA]</scope>
    <source>
        <strain evidence="2 3">SS14</strain>
    </source>
</reference>
<evidence type="ECO:0000313" key="2">
    <source>
        <dbReference type="EMBL" id="KIJ23755.1"/>
    </source>
</evidence>
<organism evidence="2 3">
    <name type="scientific">Sphaerobolus stellatus (strain SS14)</name>
    <dbReference type="NCBI Taxonomy" id="990650"/>
    <lineage>
        <taxon>Eukaryota</taxon>
        <taxon>Fungi</taxon>
        <taxon>Dikarya</taxon>
        <taxon>Basidiomycota</taxon>
        <taxon>Agaricomycotina</taxon>
        <taxon>Agaricomycetes</taxon>
        <taxon>Phallomycetidae</taxon>
        <taxon>Geastrales</taxon>
        <taxon>Sphaerobolaceae</taxon>
        <taxon>Sphaerobolus</taxon>
    </lineage>
</organism>
<sequence>MTSLPKYVGTPLNFFELLRTSPNTDKLGQTYKPVIILGSYGRRCPSANDAAQALCYLLIIIAPNFIQNIIKASRLSSYGLLRFPKEERLTDFTYKYTQPSKHERELKPEKKKHHSHHSSFSDEMLADMRQQHELDMSEAQSKIRELEPRASTSAHPSPPISEDRKQSLSSNAHRPLTPSSLREMLTSRPVYEDNLPPETRHKRKISLSMLKARVESGRGALSQHAHE</sequence>
<name>A0A0C9UEV9_SPHS4</name>
<dbReference type="AlphaFoldDB" id="A0A0C9UEV9"/>
<dbReference type="Proteomes" id="UP000054279">
    <property type="component" value="Unassembled WGS sequence"/>
</dbReference>
<protein>
    <submittedName>
        <fullName evidence="2">Uncharacterized protein</fullName>
    </submittedName>
</protein>
<gene>
    <name evidence="2" type="ORF">M422DRAFT_275600</name>
</gene>
<feature type="region of interest" description="Disordered" evidence="1">
    <location>
        <begin position="94"/>
        <end position="121"/>
    </location>
</feature>
<feature type="region of interest" description="Disordered" evidence="1">
    <location>
        <begin position="134"/>
        <end position="206"/>
    </location>
</feature>
<accession>A0A0C9UEV9</accession>
<proteinExistence type="predicted"/>
<evidence type="ECO:0000313" key="3">
    <source>
        <dbReference type="Proteomes" id="UP000054279"/>
    </source>
</evidence>
<dbReference type="OrthoDB" id="10255630at2759"/>
<feature type="compositionally biased region" description="Basic and acidic residues" evidence="1">
    <location>
        <begin position="134"/>
        <end position="148"/>
    </location>
</feature>
<dbReference type="HOGENOM" id="CLU_1220379_0_0_1"/>